<evidence type="ECO:0000313" key="2">
    <source>
        <dbReference type="WBParaSite" id="PSU_v2.g20390.t1"/>
    </source>
</evidence>
<dbReference type="WBParaSite" id="PSU_v2.g20390.t1">
    <property type="protein sequence ID" value="PSU_v2.g20390.t1"/>
    <property type="gene ID" value="PSU_v2.g20390"/>
</dbReference>
<reference evidence="2" key="1">
    <citation type="submission" date="2022-11" db="UniProtKB">
        <authorList>
            <consortium name="WormBaseParasite"/>
        </authorList>
    </citation>
    <scope>IDENTIFICATION</scope>
</reference>
<protein>
    <submittedName>
        <fullName evidence="2">Uncharacterized protein</fullName>
    </submittedName>
</protein>
<name>A0A914YJ76_9BILA</name>
<evidence type="ECO:0000313" key="1">
    <source>
        <dbReference type="Proteomes" id="UP000887577"/>
    </source>
</evidence>
<organism evidence="1 2">
    <name type="scientific">Panagrolaimus superbus</name>
    <dbReference type="NCBI Taxonomy" id="310955"/>
    <lineage>
        <taxon>Eukaryota</taxon>
        <taxon>Metazoa</taxon>
        <taxon>Ecdysozoa</taxon>
        <taxon>Nematoda</taxon>
        <taxon>Chromadorea</taxon>
        <taxon>Rhabditida</taxon>
        <taxon>Tylenchina</taxon>
        <taxon>Panagrolaimomorpha</taxon>
        <taxon>Panagrolaimoidea</taxon>
        <taxon>Panagrolaimidae</taxon>
        <taxon>Panagrolaimus</taxon>
    </lineage>
</organism>
<keyword evidence="1" id="KW-1185">Reference proteome</keyword>
<proteinExistence type="predicted"/>
<accession>A0A914YJ76</accession>
<sequence>MPSLNRSTSSNSSVATSTSSFMPLNRRAFAPPSSSGFRGGFEVDGEEIQRRLNSCQRRKHRPVTPRVPQLKEYTMTEEEMSRYFGAKYIHGAEQFWAIIEIIKFSPNNELLWKKICEIYHFLYGKVLDEKSVSSFKWKLLNIVFLLNFDAIST</sequence>
<dbReference type="AlphaFoldDB" id="A0A914YJ76"/>
<dbReference type="Proteomes" id="UP000887577">
    <property type="component" value="Unplaced"/>
</dbReference>